<evidence type="ECO:0000313" key="10">
    <source>
        <dbReference type="Proteomes" id="UP000095743"/>
    </source>
</evidence>
<keyword evidence="5 8" id="KW-0533">Nickel</keyword>
<name>A0A1D8GL45_9FIRM</name>
<dbReference type="InterPro" id="IPR018194">
    <property type="entry name" value="Ni-dep_hyd_lsu_Ni_BS"/>
</dbReference>
<feature type="binding site" evidence="8">
    <location>
        <position position="456"/>
    </location>
    <ligand>
        <name>Mg(2+)</name>
        <dbReference type="ChEBI" id="CHEBI:18420"/>
    </ligand>
</feature>
<evidence type="ECO:0000313" key="9">
    <source>
        <dbReference type="EMBL" id="AOT71633.1"/>
    </source>
</evidence>
<evidence type="ECO:0000256" key="6">
    <source>
        <dbReference type="ARBA" id="ARBA00022723"/>
    </source>
</evidence>
<comment type="subunit">
    <text evidence="4">Heterodimer of a large and a small subunit.</text>
</comment>
<evidence type="ECO:0000256" key="5">
    <source>
        <dbReference type="ARBA" id="ARBA00022596"/>
    </source>
</evidence>
<dbReference type="PANTHER" id="PTHR42958">
    <property type="entry name" value="HYDROGENASE-2 LARGE CHAIN"/>
    <property type="match status" value="1"/>
</dbReference>
<sequence>MKIKLDPVTRLEGHMKIEVEVDSSKEVIAAKSTGNMFRGFENILKGRDPRDAVHLTQRICGLCPVSHGIASVKALEMSRNFRPTGQARLLRNLIQGGNYVADHILHFYHLTLLDYIQGPNRSPWKTSYDTDMRFSKSASEEMFNNYLKALEIRRKAHEMVSLFAGKIPHVMSIMPGGVTKTPTASEISNYKRLLGEVKSFVDGQYHGDVQKLASVYKDYFQIGEGYRNFISFGVFELESSSNPNLLYRSGRYTEGQYMSVEPRRITEDIKYAWYEGKERAELKDDNTKPTLNKSNAYSWIKAPRYLDLPHEAGPLARAWINGDYRGGVSVMDRHVARMLETKKVANALSLWINELSSGEQEYDSNLHMGYSAGEGVGVTEAPRGALVHYIKYKSQKIENYQVVTPTCWNVSPKDNNDQMGPLEKALIGVQIQDVNNPIELMRIIHSYDPCTACAVHIMTPEGRIENKFIVSAPGL</sequence>
<keyword evidence="7" id="KW-0560">Oxidoreductase</keyword>
<dbReference type="PROSITE" id="PS00507">
    <property type="entry name" value="NI_HGENASE_L_1"/>
    <property type="match status" value="1"/>
</dbReference>
<evidence type="ECO:0000256" key="8">
    <source>
        <dbReference type="PIRSR" id="PIRSR601501-1"/>
    </source>
</evidence>
<proteinExistence type="inferred from homology"/>
<keyword evidence="8" id="KW-0408">Iron</keyword>
<feature type="binding site" evidence="8">
    <location>
        <position position="60"/>
    </location>
    <ligand>
        <name>Ni(2+)</name>
        <dbReference type="ChEBI" id="CHEBI:49786"/>
    </ligand>
</feature>
<feature type="binding site" evidence="8">
    <location>
        <position position="453"/>
    </location>
    <ligand>
        <name>Fe cation</name>
        <dbReference type="ChEBI" id="CHEBI:24875"/>
    </ligand>
</feature>
<dbReference type="AlphaFoldDB" id="A0A1D8GL45"/>
<feature type="binding site" evidence="8">
    <location>
        <position position="402"/>
    </location>
    <ligand>
        <name>Mg(2+)</name>
        <dbReference type="ChEBI" id="CHEBI:18420"/>
    </ligand>
</feature>
<comment type="cofactor">
    <cofactor evidence="8">
        <name>Fe cation</name>
        <dbReference type="ChEBI" id="CHEBI:24875"/>
    </cofactor>
</comment>
<dbReference type="InterPro" id="IPR050867">
    <property type="entry name" value="NiFe/NiFeSe_hydrgnase_LSU"/>
</dbReference>
<comment type="cofactor">
    <cofactor evidence="1 8">
        <name>Ni(2+)</name>
        <dbReference type="ChEBI" id="CHEBI:49786"/>
    </cofactor>
</comment>
<feature type="binding site" evidence="8">
    <location>
        <position position="41"/>
    </location>
    <ligand>
        <name>Mg(2+)</name>
        <dbReference type="ChEBI" id="CHEBI:18420"/>
    </ligand>
</feature>
<evidence type="ECO:0000256" key="7">
    <source>
        <dbReference type="ARBA" id="ARBA00023002"/>
    </source>
</evidence>
<accession>A0A1D8GL45</accession>
<feature type="binding site" evidence="8">
    <location>
        <position position="63"/>
    </location>
    <ligand>
        <name>Fe cation</name>
        <dbReference type="ChEBI" id="CHEBI:24875"/>
    </ligand>
</feature>
<dbReference type="GO" id="GO:0030313">
    <property type="term" value="C:cell envelope"/>
    <property type="evidence" value="ECO:0007669"/>
    <property type="project" value="UniProtKB-SubCell"/>
</dbReference>
<dbReference type="InterPro" id="IPR001501">
    <property type="entry name" value="Ni-dep_hyd_lsu"/>
</dbReference>
<dbReference type="KEGG" id="gfe:Gferi_20095"/>
<dbReference type="GO" id="GO:0016151">
    <property type="term" value="F:nickel cation binding"/>
    <property type="evidence" value="ECO:0007669"/>
    <property type="project" value="InterPro"/>
</dbReference>
<dbReference type="Gene3D" id="1.10.645.10">
    <property type="entry name" value="Cytochrome-c3 Hydrogenase, chain B"/>
    <property type="match status" value="1"/>
</dbReference>
<gene>
    <name evidence="9" type="ORF">Gferi_20095</name>
</gene>
<comment type="subcellular location">
    <subcellularLocation>
        <location evidence="2">Cell envelope</location>
    </subcellularLocation>
</comment>
<dbReference type="Proteomes" id="UP000095743">
    <property type="component" value="Chromosome"/>
</dbReference>
<comment type="similarity">
    <text evidence="3">Belongs to the [NiFe]/[NiFeSe] hydrogenase large subunit family.</text>
</comment>
<dbReference type="GO" id="GO:0008901">
    <property type="term" value="F:ferredoxin hydrogenase activity"/>
    <property type="evidence" value="ECO:0007669"/>
    <property type="project" value="InterPro"/>
</dbReference>
<dbReference type="SUPFAM" id="SSF56762">
    <property type="entry name" value="HydB/Nqo4-like"/>
    <property type="match status" value="1"/>
</dbReference>
<organism evidence="9 10">
    <name type="scientific">Geosporobacter ferrireducens</name>
    <dbReference type="NCBI Taxonomy" id="1424294"/>
    <lineage>
        <taxon>Bacteria</taxon>
        <taxon>Bacillati</taxon>
        <taxon>Bacillota</taxon>
        <taxon>Clostridia</taxon>
        <taxon>Peptostreptococcales</taxon>
        <taxon>Thermotaleaceae</taxon>
        <taxon>Geosporobacter</taxon>
    </lineage>
</organism>
<dbReference type="RefSeq" id="WP_069979675.1">
    <property type="nucleotide sequence ID" value="NZ_CP017269.1"/>
</dbReference>
<protein>
    <submittedName>
        <fullName evidence="9">Ni,Fe-hydrogenase I large subunit</fullName>
    </submittedName>
</protein>
<evidence type="ECO:0000256" key="2">
    <source>
        <dbReference type="ARBA" id="ARBA00004196"/>
    </source>
</evidence>
<evidence type="ECO:0000256" key="1">
    <source>
        <dbReference type="ARBA" id="ARBA00001967"/>
    </source>
</evidence>
<feature type="binding site" evidence="8">
    <location>
        <position position="63"/>
    </location>
    <ligand>
        <name>Ni(2+)</name>
        <dbReference type="ChEBI" id="CHEBI:49786"/>
    </ligand>
</feature>
<feature type="binding site" evidence="8">
    <location>
        <position position="450"/>
    </location>
    <ligand>
        <name>Ni(2+)</name>
        <dbReference type="ChEBI" id="CHEBI:49786"/>
    </ligand>
</feature>
<dbReference type="OrthoDB" id="9761717at2"/>
<keyword evidence="10" id="KW-1185">Reference proteome</keyword>
<dbReference type="EMBL" id="CP017269">
    <property type="protein sequence ID" value="AOT71633.1"/>
    <property type="molecule type" value="Genomic_DNA"/>
</dbReference>
<evidence type="ECO:0000256" key="3">
    <source>
        <dbReference type="ARBA" id="ARBA00009292"/>
    </source>
</evidence>
<dbReference type="PANTHER" id="PTHR42958:SF2">
    <property type="entry name" value="UPTAKE HYDROGENASE LARGE SUBUNIT"/>
    <property type="match status" value="1"/>
</dbReference>
<reference evidence="9 10" key="1">
    <citation type="submission" date="2016-09" db="EMBL/GenBank/DDBJ databases">
        <title>Genomic analysis reveals versatility of anaerobic energy metabolism of Geosporobacter ferrireducens IRF9 of phylum Firmicutes.</title>
        <authorList>
            <person name="Kim S.-J."/>
        </authorList>
    </citation>
    <scope>NUCLEOTIDE SEQUENCE [LARGE SCALE GENOMIC DNA]</scope>
    <source>
        <strain evidence="9 10">IRF9</strain>
    </source>
</reference>
<keyword evidence="8" id="KW-0460">Magnesium</keyword>
<dbReference type="STRING" id="1424294.Gferi_20095"/>
<dbReference type="InterPro" id="IPR029014">
    <property type="entry name" value="NiFe-Hase_large"/>
</dbReference>
<keyword evidence="6 8" id="KW-0479">Metal-binding</keyword>
<evidence type="ECO:0000256" key="4">
    <source>
        <dbReference type="ARBA" id="ARBA00011771"/>
    </source>
</evidence>
<dbReference type="Pfam" id="PF00374">
    <property type="entry name" value="NiFeSe_Hases"/>
    <property type="match status" value="2"/>
</dbReference>